<feature type="compositionally biased region" description="Acidic residues" evidence="1">
    <location>
        <begin position="48"/>
        <end position="60"/>
    </location>
</feature>
<accession>A0AAV0TLE5</accession>
<sequence>MAIFSLCARDRAMSSGSLPPASPVSSTASSAVSARDDDALSVASEFFSDVDDDDNDDCASDDAVAGAADDDDNSATDTATASDEGAARVETTGSANPTAGADLHRLCTMGSTNLPAGAGLTDPMHTDGIGNDVAQGVTGVDDNVHAVHDDTFQDDQDIMFQDGTLQSALQKAFACGRPALPLASLTARVPPGSPQPDRERTVAAPDTHHDGATLDIDEDRTLPSHPSDVLSAGPGLTPCVSRKGATAVTPSGAEGASRDDRLDPGKHSSSENVGVTSDRSGAPLVDDESDLHAALVDEMKAHPGESPLDSWLHSIQVMYTTASEQIAPVSLETKVGEAWNRTLQPVIKDLYPTKWAFLEIVRKQVSRLKWKQAPVLDQWSTKVKQGTPAAPESSPAPSRDPYTRFMFNPAKYQPAEVAKLTQVCEASYEGAYGLEIGMQPQRNGKLLRAWRKGL</sequence>
<proteinExistence type="predicted"/>
<comment type="caution">
    <text evidence="2">The sequence shown here is derived from an EMBL/GenBank/DDBJ whole genome shotgun (WGS) entry which is preliminary data.</text>
</comment>
<feature type="compositionally biased region" description="Low complexity" evidence="1">
    <location>
        <begin position="388"/>
        <end position="397"/>
    </location>
</feature>
<feature type="compositionally biased region" description="Basic and acidic residues" evidence="1">
    <location>
        <begin position="196"/>
        <end position="212"/>
    </location>
</feature>
<keyword evidence="3" id="KW-1185">Reference proteome</keyword>
<name>A0AAV0TLE5_HYABA</name>
<organism evidence="2 3">
    <name type="scientific">Hyaloperonospora brassicae</name>
    <name type="common">Brassica downy mildew</name>
    <name type="synonym">Peronospora brassicae</name>
    <dbReference type="NCBI Taxonomy" id="162125"/>
    <lineage>
        <taxon>Eukaryota</taxon>
        <taxon>Sar</taxon>
        <taxon>Stramenopiles</taxon>
        <taxon>Oomycota</taxon>
        <taxon>Peronosporomycetes</taxon>
        <taxon>Peronosporales</taxon>
        <taxon>Peronosporaceae</taxon>
        <taxon>Hyaloperonospora</taxon>
    </lineage>
</organism>
<evidence type="ECO:0000313" key="3">
    <source>
        <dbReference type="Proteomes" id="UP001162031"/>
    </source>
</evidence>
<feature type="region of interest" description="Disordered" evidence="1">
    <location>
        <begin position="382"/>
        <end position="401"/>
    </location>
</feature>
<dbReference type="EMBL" id="CANTFL010000418">
    <property type="protein sequence ID" value="CAI5722364.1"/>
    <property type="molecule type" value="Genomic_DNA"/>
</dbReference>
<reference evidence="2" key="1">
    <citation type="submission" date="2022-12" db="EMBL/GenBank/DDBJ databases">
        <authorList>
            <person name="Webb A."/>
        </authorList>
    </citation>
    <scope>NUCLEOTIDE SEQUENCE</scope>
    <source>
        <strain evidence="2">Hp1</strain>
    </source>
</reference>
<feature type="region of interest" description="Disordered" evidence="1">
    <location>
        <begin position="13"/>
        <end position="100"/>
    </location>
</feature>
<feature type="region of interest" description="Disordered" evidence="1">
    <location>
        <begin position="185"/>
        <end position="285"/>
    </location>
</feature>
<dbReference type="Proteomes" id="UP001162031">
    <property type="component" value="Unassembled WGS sequence"/>
</dbReference>
<feature type="compositionally biased region" description="Basic and acidic residues" evidence="1">
    <location>
        <begin position="256"/>
        <end position="269"/>
    </location>
</feature>
<feature type="compositionally biased region" description="Low complexity" evidence="1">
    <location>
        <begin position="75"/>
        <end position="84"/>
    </location>
</feature>
<evidence type="ECO:0000313" key="2">
    <source>
        <dbReference type="EMBL" id="CAI5722364.1"/>
    </source>
</evidence>
<dbReference type="AlphaFoldDB" id="A0AAV0TLE5"/>
<feature type="compositionally biased region" description="Low complexity" evidence="1">
    <location>
        <begin position="17"/>
        <end position="33"/>
    </location>
</feature>
<protein>
    <submittedName>
        <fullName evidence="2">Uncharacterized protein</fullName>
    </submittedName>
</protein>
<evidence type="ECO:0000256" key="1">
    <source>
        <dbReference type="SAM" id="MobiDB-lite"/>
    </source>
</evidence>
<gene>
    <name evidence="2" type="ORF">HBR001_LOCUS2851</name>
</gene>
<feature type="compositionally biased region" description="Polar residues" evidence="1">
    <location>
        <begin position="270"/>
        <end position="279"/>
    </location>
</feature>